<name>A0A8H4VS34_9AGAR</name>
<feature type="compositionally biased region" description="Low complexity" evidence="1">
    <location>
        <begin position="120"/>
        <end position="137"/>
    </location>
</feature>
<keyword evidence="3" id="KW-1185">Reference proteome</keyword>
<evidence type="ECO:0000256" key="1">
    <source>
        <dbReference type="SAM" id="MobiDB-lite"/>
    </source>
</evidence>
<organism evidence="2 3">
    <name type="scientific">Agrocybe pediades</name>
    <dbReference type="NCBI Taxonomy" id="84607"/>
    <lineage>
        <taxon>Eukaryota</taxon>
        <taxon>Fungi</taxon>
        <taxon>Dikarya</taxon>
        <taxon>Basidiomycota</taxon>
        <taxon>Agaricomycotina</taxon>
        <taxon>Agaricomycetes</taxon>
        <taxon>Agaricomycetidae</taxon>
        <taxon>Agaricales</taxon>
        <taxon>Agaricineae</taxon>
        <taxon>Strophariaceae</taxon>
        <taxon>Agrocybe</taxon>
    </lineage>
</organism>
<sequence>MSNTTTDRQFFVSSLVNCFNSASDEDVIMLLFYGMSYPILPHATPNPHPRSPSPKQVTEASFSSHSSSPTSATHLCTSHSTDLFELQPLDPHMTRLPTDFNGRQLHTPSSPSSPLGEVGSNTAISTPTATSITSTRRTYTTSFSSIIPPPPTIPPPVPLVYQDQVLRSRI</sequence>
<protein>
    <submittedName>
        <fullName evidence="2">Uncharacterized protein</fullName>
    </submittedName>
</protein>
<dbReference type="Proteomes" id="UP000521872">
    <property type="component" value="Unassembled WGS sequence"/>
</dbReference>
<reference evidence="2 3" key="1">
    <citation type="submission" date="2019-12" db="EMBL/GenBank/DDBJ databases">
        <authorList>
            <person name="Floudas D."/>
            <person name="Bentzer J."/>
            <person name="Ahren D."/>
            <person name="Johansson T."/>
            <person name="Persson P."/>
            <person name="Tunlid A."/>
        </authorList>
    </citation>
    <scope>NUCLEOTIDE SEQUENCE [LARGE SCALE GENOMIC DNA]</scope>
    <source>
        <strain evidence="2 3">CBS 102.39</strain>
    </source>
</reference>
<evidence type="ECO:0000313" key="2">
    <source>
        <dbReference type="EMBL" id="KAF4618014.1"/>
    </source>
</evidence>
<evidence type="ECO:0000313" key="3">
    <source>
        <dbReference type="Proteomes" id="UP000521872"/>
    </source>
</evidence>
<feature type="region of interest" description="Disordered" evidence="1">
    <location>
        <begin position="44"/>
        <end position="74"/>
    </location>
</feature>
<comment type="caution">
    <text evidence="2">The sequence shown here is derived from an EMBL/GenBank/DDBJ whole genome shotgun (WGS) entry which is preliminary data.</text>
</comment>
<dbReference type="AlphaFoldDB" id="A0A8H4VS34"/>
<proteinExistence type="predicted"/>
<feature type="compositionally biased region" description="Low complexity" evidence="1">
    <location>
        <begin position="60"/>
        <end position="74"/>
    </location>
</feature>
<feature type="region of interest" description="Disordered" evidence="1">
    <location>
        <begin position="92"/>
        <end position="137"/>
    </location>
</feature>
<feature type="compositionally biased region" description="Polar residues" evidence="1">
    <location>
        <begin position="104"/>
        <end position="113"/>
    </location>
</feature>
<gene>
    <name evidence="2" type="ORF">D9613_012846</name>
</gene>
<accession>A0A8H4VS34</accession>
<dbReference type="EMBL" id="JAACJL010000020">
    <property type="protein sequence ID" value="KAF4618014.1"/>
    <property type="molecule type" value="Genomic_DNA"/>
</dbReference>